<evidence type="ECO:0008006" key="3">
    <source>
        <dbReference type="Google" id="ProtNLM"/>
    </source>
</evidence>
<proteinExistence type="predicted"/>
<organism evidence="1 2">
    <name type="scientific">Zasmidium cellare</name>
    <name type="common">Wine cellar mold</name>
    <name type="synonym">Racodium cellare</name>
    <dbReference type="NCBI Taxonomy" id="395010"/>
    <lineage>
        <taxon>Eukaryota</taxon>
        <taxon>Fungi</taxon>
        <taxon>Dikarya</taxon>
        <taxon>Ascomycota</taxon>
        <taxon>Pezizomycotina</taxon>
        <taxon>Dothideomycetes</taxon>
        <taxon>Dothideomycetidae</taxon>
        <taxon>Mycosphaerellales</taxon>
        <taxon>Mycosphaerellaceae</taxon>
        <taxon>Zasmidium</taxon>
    </lineage>
</organism>
<gene>
    <name evidence="1" type="ORF">PRZ48_013362</name>
</gene>
<dbReference type="EMBL" id="JAXOVC010000012">
    <property type="protein sequence ID" value="KAK4495035.1"/>
    <property type="molecule type" value="Genomic_DNA"/>
</dbReference>
<evidence type="ECO:0000313" key="2">
    <source>
        <dbReference type="Proteomes" id="UP001305779"/>
    </source>
</evidence>
<sequence>MAELNNAALTAADAIDQGGRDVFTTIPNEVLNRIFQHDIIHRDHFTGEELPVKLEHFTIIARRTLRWSITCKKFKEIMDPMFFGQNVFAMKPMLEGKESALGELKGWPKPDRIDVDGQIISEFAEGTFANNVIDDKARRNGVAVARADSYYKCGQKWLQRQVMLIPTKKQRELIKNITITFEVTDRYVDRMFFDERRNRQLSEDCQRWFSILHSAAWLREFKKLDNITILLEVPQKEHEEAFPTVFHMMVPRPRGTFQRAKRIIKAHVDALLEPVKAEKKDIKWPAGW</sequence>
<protein>
    <recommendedName>
        <fullName evidence="3">F-box domain-containing protein</fullName>
    </recommendedName>
</protein>
<comment type="caution">
    <text evidence="1">The sequence shown here is derived from an EMBL/GenBank/DDBJ whole genome shotgun (WGS) entry which is preliminary data.</text>
</comment>
<name>A0ABR0E0U3_ZASCE</name>
<keyword evidence="2" id="KW-1185">Reference proteome</keyword>
<reference evidence="1 2" key="1">
    <citation type="journal article" date="2023" name="G3 (Bethesda)">
        <title>A chromosome-level genome assembly of Zasmidium syzygii isolated from banana leaves.</title>
        <authorList>
            <person name="van Westerhoven A.C."/>
            <person name="Mehrabi R."/>
            <person name="Talebi R."/>
            <person name="Steentjes M.B.F."/>
            <person name="Corcolon B."/>
            <person name="Chong P.A."/>
            <person name="Kema G.H.J."/>
            <person name="Seidl M.F."/>
        </authorList>
    </citation>
    <scope>NUCLEOTIDE SEQUENCE [LARGE SCALE GENOMIC DNA]</scope>
    <source>
        <strain evidence="1 2">P124</strain>
    </source>
</reference>
<accession>A0ABR0E0U3</accession>
<evidence type="ECO:0000313" key="1">
    <source>
        <dbReference type="EMBL" id="KAK4495035.1"/>
    </source>
</evidence>
<dbReference type="Proteomes" id="UP001305779">
    <property type="component" value="Unassembled WGS sequence"/>
</dbReference>